<evidence type="ECO:0000313" key="2">
    <source>
        <dbReference type="Proteomes" id="UP000650582"/>
    </source>
</evidence>
<organism evidence="1 2">
    <name type="scientific">Rhizoctonia solani</name>
    <dbReference type="NCBI Taxonomy" id="456999"/>
    <lineage>
        <taxon>Eukaryota</taxon>
        <taxon>Fungi</taxon>
        <taxon>Dikarya</taxon>
        <taxon>Basidiomycota</taxon>
        <taxon>Agaricomycotina</taxon>
        <taxon>Agaricomycetes</taxon>
        <taxon>Cantharellales</taxon>
        <taxon>Ceratobasidiaceae</taxon>
        <taxon>Rhizoctonia</taxon>
    </lineage>
</organism>
<protein>
    <submittedName>
        <fullName evidence="1">Uncharacterized protein</fullName>
    </submittedName>
</protein>
<evidence type="ECO:0000313" key="1">
    <source>
        <dbReference type="EMBL" id="KAF8673638.1"/>
    </source>
</evidence>
<accession>A0A8H7LHD9</accession>
<comment type="caution">
    <text evidence="1">The sequence shown here is derived from an EMBL/GenBank/DDBJ whole genome shotgun (WGS) entry which is preliminary data.</text>
</comment>
<dbReference type="Proteomes" id="UP000650582">
    <property type="component" value="Unassembled WGS sequence"/>
</dbReference>
<proteinExistence type="predicted"/>
<reference evidence="1" key="1">
    <citation type="submission" date="2020-09" db="EMBL/GenBank/DDBJ databases">
        <title>Comparative genome analyses of four rice-infecting Rhizoctonia solani isolates reveal extensive enrichment of homogalacturonan modification genes.</title>
        <authorList>
            <person name="Lee D.-Y."/>
            <person name="Jeon J."/>
            <person name="Kim K.-T."/>
            <person name="Cheong K."/>
            <person name="Song H."/>
            <person name="Choi G."/>
            <person name="Ko J."/>
            <person name="Opiyo S.O."/>
            <person name="Zuo S."/>
            <person name="Madhav S."/>
            <person name="Lee Y.-H."/>
            <person name="Wang G.-L."/>
        </authorList>
    </citation>
    <scope>NUCLEOTIDE SEQUENCE</scope>
    <source>
        <strain evidence="1">AG1-IA YN-7</strain>
    </source>
</reference>
<name>A0A8H7LHD9_9AGAM</name>
<gene>
    <name evidence="1" type="ORF">RHS04_07595</name>
</gene>
<sequence length="313" mass="35512">MEQFCSALGHAITQLSQIKWIYRLTKELDLDDHCKNIRKGKAYKEYKDLIFVKPVRHQTVPELLQGKLAAHISCKVGVEEHTIKTLLRGQELKTFGKMQQLVFLSSGEVVGSDLVCGAMLTSSNGSTSHDALHMKLILRFSHWCWDTTHAILLPNTNTNPSFGCAKMFIVIGPLFFKRLAVEIGEARQPCCHQIIVAIVLPFAKLWYHEDAKLVEYHNPSNNYGPQEVVDITKIESLVGQVITDRKASYVIECTSVVGHIDMCCRHTQYQGIYSHFLKFKQKQLDYIFDHVTLVLISYNKHQATSPSALSQHT</sequence>
<dbReference type="AlphaFoldDB" id="A0A8H7LHD9"/>
<dbReference type="EMBL" id="JACYCC010000137">
    <property type="protein sequence ID" value="KAF8673638.1"/>
    <property type="molecule type" value="Genomic_DNA"/>
</dbReference>